<dbReference type="RefSeq" id="WP_312562686.1">
    <property type="nucleotide sequence ID" value="NZ_JAVSKO010000005.1"/>
</dbReference>
<dbReference type="Proteomes" id="UP001251948">
    <property type="component" value="Unassembled WGS sequence"/>
</dbReference>
<protein>
    <submittedName>
        <fullName evidence="1">Uncharacterized protein</fullName>
    </submittedName>
</protein>
<organism evidence="1 2">
    <name type="scientific">Stenotrophomonas maltophilia</name>
    <name type="common">Pseudomonas maltophilia</name>
    <name type="synonym">Xanthomonas maltophilia</name>
    <dbReference type="NCBI Taxonomy" id="40324"/>
    <lineage>
        <taxon>Bacteria</taxon>
        <taxon>Pseudomonadati</taxon>
        <taxon>Pseudomonadota</taxon>
        <taxon>Gammaproteobacteria</taxon>
        <taxon>Lysobacterales</taxon>
        <taxon>Lysobacteraceae</taxon>
        <taxon>Stenotrophomonas</taxon>
        <taxon>Stenotrophomonas maltophilia group</taxon>
    </lineage>
</organism>
<dbReference type="AlphaFoldDB" id="A0AAJ2MTE0"/>
<comment type="caution">
    <text evidence="1">The sequence shown here is derived from an EMBL/GenBank/DDBJ whole genome shotgun (WGS) entry which is preliminary data.</text>
</comment>
<gene>
    <name evidence="1" type="ORF">ROV92_13215</name>
</gene>
<accession>A0AAJ2MTE0</accession>
<evidence type="ECO:0000313" key="1">
    <source>
        <dbReference type="EMBL" id="MDT3468943.1"/>
    </source>
</evidence>
<reference evidence="1" key="1">
    <citation type="submission" date="2023-07" db="EMBL/GenBank/DDBJ databases">
        <title>Comparative genomics of clinical Stenotrophomonas maltophilia isolates reveals regions of diversity which correlate with colonization and persistence in vivo.</title>
        <authorList>
            <person name="Mcdaniel M.S."/>
            <person name="Swords W.E."/>
            <person name="Sumpter N.A."/>
            <person name="Lindgren N.R."/>
            <person name="Billiot C.E."/>
        </authorList>
    </citation>
    <scope>NUCLEOTIDE SEQUENCE</scope>
    <source>
        <strain evidence="1">Ism4</strain>
    </source>
</reference>
<dbReference type="EMBL" id="JAVSKO010000005">
    <property type="protein sequence ID" value="MDT3468943.1"/>
    <property type="molecule type" value="Genomic_DNA"/>
</dbReference>
<evidence type="ECO:0000313" key="2">
    <source>
        <dbReference type="Proteomes" id="UP001251948"/>
    </source>
</evidence>
<name>A0AAJ2MTE0_STEMA</name>
<sequence>MKITEEAINAATEVLMRGPEPGSDQVPVRSMLEAALPFIDCDADISESGVSHE</sequence>
<proteinExistence type="predicted"/>